<evidence type="ECO:0000313" key="2">
    <source>
        <dbReference type="EMBL" id="RXT33511.1"/>
    </source>
</evidence>
<comment type="caution">
    <text evidence="2">The sequence shown here is derived from an EMBL/GenBank/DDBJ whole genome shotgun (WGS) entry which is preliminary data.</text>
</comment>
<evidence type="ECO:0000313" key="3">
    <source>
        <dbReference type="Proteomes" id="UP000290819"/>
    </source>
</evidence>
<feature type="chain" id="PRO_5020781931" description="DUF3551 domain-containing protein" evidence="1">
    <location>
        <begin position="23"/>
        <end position="89"/>
    </location>
</feature>
<dbReference type="EMBL" id="MZXW01000055">
    <property type="protein sequence ID" value="RXT33511.1"/>
    <property type="molecule type" value="Genomic_DNA"/>
</dbReference>
<proteinExistence type="predicted"/>
<dbReference type="Proteomes" id="UP000290819">
    <property type="component" value="Unassembled WGS sequence"/>
</dbReference>
<dbReference type="Pfam" id="PF12071">
    <property type="entry name" value="DUF3551"/>
    <property type="match status" value="1"/>
</dbReference>
<dbReference type="InterPro" id="IPR021937">
    <property type="entry name" value="DUF3551"/>
</dbReference>
<reference evidence="2 3" key="1">
    <citation type="submission" date="2017-03" db="EMBL/GenBank/DDBJ databases">
        <authorList>
            <person name="Safronova V.I."/>
            <person name="Sazanova A.L."/>
            <person name="Chirak E.R."/>
        </authorList>
    </citation>
    <scope>NUCLEOTIDE SEQUENCE [LARGE SCALE GENOMIC DNA]</scope>
    <source>
        <strain evidence="2 3">Opo-243</strain>
    </source>
</reference>
<sequence length="89" mass="9480">MRSPFGLALIVGALLATAPSHAQTFDPSHPVCMHVYSGANGGGGEWYDCSFMSLLQCRATASGRGATCDLNPYYPVNVPQPRAQHSRRG</sequence>
<evidence type="ECO:0000256" key="1">
    <source>
        <dbReference type="SAM" id="SignalP"/>
    </source>
</evidence>
<gene>
    <name evidence="2" type="ORF">B5V03_38965</name>
</gene>
<feature type="signal peptide" evidence="1">
    <location>
        <begin position="1"/>
        <end position="22"/>
    </location>
</feature>
<keyword evidence="3" id="KW-1185">Reference proteome</keyword>
<name>A0A4Q1UG39_9BRAD</name>
<evidence type="ECO:0008006" key="4">
    <source>
        <dbReference type="Google" id="ProtNLM"/>
    </source>
</evidence>
<keyword evidence="1" id="KW-0732">Signal</keyword>
<dbReference type="RefSeq" id="WP_129275796.1">
    <property type="nucleotide sequence ID" value="NZ_MZXW01000055.1"/>
</dbReference>
<accession>A0A4Q1UG39</accession>
<dbReference type="OrthoDB" id="8229016at2"/>
<dbReference type="AlphaFoldDB" id="A0A4Q1UG39"/>
<organism evidence="2 3">
    <name type="scientific">Bradyrhizobium betae</name>
    <dbReference type="NCBI Taxonomy" id="244734"/>
    <lineage>
        <taxon>Bacteria</taxon>
        <taxon>Pseudomonadati</taxon>
        <taxon>Pseudomonadota</taxon>
        <taxon>Alphaproteobacteria</taxon>
        <taxon>Hyphomicrobiales</taxon>
        <taxon>Nitrobacteraceae</taxon>
        <taxon>Bradyrhizobium</taxon>
    </lineage>
</organism>
<protein>
    <recommendedName>
        <fullName evidence="4">DUF3551 domain-containing protein</fullName>
    </recommendedName>
</protein>